<dbReference type="Gene3D" id="3.10.10.10">
    <property type="entry name" value="HIV Type 1 Reverse Transcriptase, subunit A, domain 1"/>
    <property type="match status" value="1"/>
</dbReference>
<sequence>MGVRLCVDYRTLNAVTKPNDFPMENAVDLMCNLGKANIITTLDLLKGYWTIPMEEQSKDYTVGACSLPTGHVLVFCKQPPRVL</sequence>
<reference evidence="2 3" key="1">
    <citation type="journal article" date="2019" name="Sci. Rep.">
        <title>Orb-weaving spider Araneus ventricosus genome elucidates the spidroin gene catalogue.</title>
        <authorList>
            <person name="Kono N."/>
            <person name="Nakamura H."/>
            <person name="Ohtoshi R."/>
            <person name="Moran D.A.P."/>
            <person name="Shinohara A."/>
            <person name="Yoshida Y."/>
            <person name="Fujiwara M."/>
            <person name="Mori M."/>
            <person name="Tomita M."/>
            <person name="Arakawa K."/>
        </authorList>
    </citation>
    <scope>NUCLEOTIDE SEQUENCE [LARGE SCALE GENOMIC DNA]</scope>
</reference>
<evidence type="ECO:0000259" key="1">
    <source>
        <dbReference type="Pfam" id="PF00078"/>
    </source>
</evidence>
<feature type="domain" description="Reverse transcriptase" evidence="1">
    <location>
        <begin position="4"/>
        <end position="64"/>
    </location>
</feature>
<accession>A0A4Y2LQE5</accession>
<keyword evidence="3" id="KW-1185">Reference proteome</keyword>
<dbReference type="GO" id="GO:0071897">
    <property type="term" value="P:DNA biosynthetic process"/>
    <property type="evidence" value="ECO:0007669"/>
    <property type="project" value="UniProtKB-ARBA"/>
</dbReference>
<dbReference type="PANTHER" id="PTHR24559">
    <property type="entry name" value="TRANSPOSON TY3-I GAG-POL POLYPROTEIN"/>
    <property type="match status" value="1"/>
</dbReference>
<protein>
    <recommendedName>
        <fullName evidence="1">Reverse transcriptase domain-containing protein</fullName>
    </recommendedName>
</protein>
<dbReference type="InterPro" id="IPR053134">
    <property type="entry name" value="RNA-dir_DNA_polymerase"/>
</dbReference>
<dbReference type="InterPro" id="IPR000477">
    <property type="entry name" value="RT_dom"/>
</dbReference>
<gene>
    <name evidence="2" type="ORF">AVEN_127655_1</name>
</gene>
<dbReference type="AlphaFoldDB" id="A0A4Y2LQE5"/>
<evidence type="ECO:0000313" key="3">
    <source>
        <dbReference type="Proteomes" id="UP000499080"/>
    </source>
</evidence>
<dbReference type="Gene3D" id="3.30.70.270">
    <property type="match status" value="1"/>
</dbReference>
<comment type="caution">
    <text evidence="2">The sequence shown here is derived from an EMBL/GenBank/DDBJ whole genome shotgun (WGS) entry which is preliminary data.</text>
</comment>
<dbReference type="Proteomes" id="UP000499080">
    <property type="component" value="Unassembled WGS sequence"/>
</dbReference>
<dbReference type="EMBL" id="BGPR01006190">
    <property type="protein sequence ID" value="GBN16822.1"/>
    <property type="molecule type" value="Genomic_DNA"/>
</dbReference>
<dbReference type="InterPro" id="IPR043502">
    <property type="entry name" value="DNA/RNA_pol_sf"/>
</dbReference>
<name>A0A4Y2LQE5_ARAVE</name>
<dbReference type="Pfam" id="PF00078">
    <property type="entry name" value="RVT_1"/>
    <property type="match status" value="1"/>
</dbReference>
<organism evidence="2 3">
    <name type="scientific">Araneus ventricosus</name>
    <name type="common">Orbweaver spider</name>
    <name type="synonym">Epeira ventricosa</name>
    <dbReference type="NCBI Taxonomy" id="182803"/>
    <lineage>
        <taxon>Eukaryota</taxon>
        <taxon>Metazoa</taxon>
        <taxon>Ecdysozoa</taxon>
        <taxon>Arthropoda</taxon>
        <taxon>Chelicerata</taxon>
        <taxon>Arachnida</taxon>
        <taxon>Araneae</taxon>
        <taxon>Araneomorphae</taxon>
        <taxon>Entelegynae</taxon>
        <taxon>Araneoidea</taxon>
        <taxon>Araneidae</taxon>
        <taxon>Araneus</taxon>
    </lineage>
</organism>
<dbReference type="OrthoDB" id="6774892at2759"/>
<evidence type="ECO:0000313" key="2">
    <source>
        <dbReference type="EMBL" id="GBN16822.1"/>
    </source>
</evidence>
<proteinExistence type="predicted"/>
<dbReference type="InterPro" id="IPR043128">
    <property type="entry name" value="Rev_trsase/Diguanyl_cyclase"/>
</dbReference>
<dbReference type="SUPFAM" id="SSF56672">
    <property type="entry name" value="DNA/RNA polymerases"/>
    <property type="match status" value="1"/>
</dbReference>
<dbReference type="PANTHER" id="PTHR24559:SF444">
    <property type="entry name" value="REVERSE TRANSCRIPTASE DOMAIN-CONTAINING PROTEIN"/>
    <property type="match status" value="1"/>
</dbReference>